<evidence type="ECO:0000313" key="3">
    <source>
        <dbReference type="Proteomes" id="UP001497493"/>
    </source>
</evidence>
<organism evidence="2 3">
    <name type="scientific">Candidatus Methylocalor cossyra</name>
    <dbReference type="NCBI Taxonomy" id="3108543"/>
    <lineage>
        <taxon>Bacteria</taxon>
        <taxon>Pseudomonadati</taxon>
        <taxon>Pseudomonadota</taxon>
        <taxon>Gammaproteobacteria</taxon>
        <taxon>Methylococcales</taxon>
        <taxon>Methylococcaceae</taxon>
        <taxon>Candidatus Methylocalor</taxon>
    </lineage>
</organism>
<dbReference type="Pfam" id="PF01451">
    <property type="entry name" value="LMWPc"/>
    <property type="match status" value="1"/>
</dbReference>
<protein>
    <submittedName>
        <fullName evidence="2">Protein-tyrosine-phosphatase</fullName>
        <ecNumber evidence="2">3.1.3.48</ecNumber>
    </submittedName>
</protein>
<dbReference type="GO" id="GO:0004725">
    <property type="term" value="F:protein tyrosine phosphatase activity"/>
    <property type="evidence" value="ECO:0007669"/>
    <property type="project" value="UniProtKB-EC"/>
</dbReference>
<feature type="domain" description="Phosphotyrosine protein phosphatase I" evidence="1">
    <location>
        <begin position="4"/>
        <end position="147"/>
    </location>
</feature>
<keyword evidence="2" id="KW-0378">Hydrolase</keyword>
<dbReference type="EMBL" id="OZ026884">
    <property type="protein sequence ID" value="CAL1239144.1"/>
    <property type="molecule type" value="Genomic_DNA"/>
</dbReference>
<reference evidence="2 3" key="1">
    <citation type="submission" date="2024-04" db="EMBL/GenBank/DDBJ databases">
        <authorList>
            <person name="Cremers G."/>
        </authorList>
    </citation>
    <scope>NUCLEOTIDE SEQUENCE [LARGE SCALE GENOMIC DNA]</scope>
    <source>
        <strain evidence="2">MeCH1-AG</strain>
    </source>
</reference>
<name>A0ABM9NEX4_9GAMM</name>
<gene>
    <name evidence="2" type="ORF">MECH1_V1_0368</name>
</gene>
<dbReference type="Gene3D" id="3.40.50.2300">
    <property type="match status" value="1"/>
</dbReference>
<dbReference type="InterPro" id="IPR023485">
    <property type="entry name" value="Ptyr_pPase"/>
</dbReference>
<dbReference type="RefSeq" id="WP_348758732.1">
    <property type="nucleotide sequence ID" value="NZ_OZ026884.1"/>
</dbReference>
<dbReference type="Proteomes" id="UP001497493">
    <property type="component" value="Chromosome"/>
</dbReference>
<evidence type="ECO:0000313" key="2">
    <source>
        <dbReference type="EMBL" id="CAL1239144.1"/>
    </source>
</evidence>
<dbReference type="SUPFAM" id="SSF52788">
    <property type="entry name" value="Phosphotyrosine protein phosphatases I"/>
    <property type="match status" value="1"/>
</dbReference>
<dbReference type="InterPro" id="IPR036196">
    <property type="entry name" value="Ptyr_pPase_sf"/>
</dbReference>
<dbReference type="SMART" id="SM00226">
    <property type="entry name" value="LMWPc"/>
    <property type="match status" value="1"/>
</dbReference>
<keyword evidence="3" id="KW-1185">Reference proteome</keyword>
<evidence type="ECO:0000259" key="1">
    <source>
        <dbReference type="SMART" id="SM00226"/>
    </source>
</evidence>
<accession>A0ABM9NEX4</accession>
<dbReference type="EC" id="3.1.3.48" evidence="2"/>
<proteinExistence type="predicted"/>
<sequence>MASPRVLFLCTGNYFRSRFAELLFNHRARSAGLPWLAESRGLAIERGHGNVGPISANTLRALAERGIHPEPPVRFPVPLREADLRQARYVVAVKEAEHRPLLDLKFPGWAERVEFWHVDDVDCAPPEHALAVLEGEVERLLRRLAEPWSAVRMVFGAEDKT</sequence>